<dbReference type="EMBL" id="JACGWJ010000019">
    <property type="protein sequence ID" value="KAL0345549.1"/>
    <property type="molecule type" value="Genomic_DNA"/>
</dbReference>
<name>A0AAW2NSK3_SESRA</name>
<protein>
    <submittedName>
        <fullName evidence="1">Uncharacterized protein</fullName>
    </submittedName>
</protein>
<dbReference type="AlphaFoldDB" id="A0AAW2NSK3"/>
<reference evidence="1" key="2">
    <citation type="journal article" date="2024" name="Plant">
        <title>Genomic evolution and insights into agronomic trait innovations of Sesamum species.</title>
        <authorList>
            <person name="Miao H."/>
            <person name="Wang L."/>
            <person name="Qu L."/>
            <person name="Liu H."/>
            <person name="Sun Y."/>
            <person name="Le M."/>
            <person name="Wang Q."/>
            <person name="Wei S."/>
            <person name="Zheng Y."/>
            <person name="Lin W."/>
            <person name="Duan Y."/>
            <person name="Cao H."/>
            <person name="Xiong S."/>
            <person name="Wang X."/>
            <person name="Wei L."/>
            <person name="Li C."/>
            <person name="Ma Q."/>
            <person name="Ju M."/>
            <person name="Zhao R."/>
            <person name="Li G."/>
            <person name="Mu C."/>
            <person name="Tian Q."/>
            <person name="Mei H."/>
            <person name="Zhang T."/>
            <person name="Gao T."/>
            <person name="Zhang H."/>
        </authorList>
    </citation>
    <scope>NUCLEOTIDE SEQUENCE</scope>
    <source>
        <strain evidence="1">G02</strain>
    </source>
</reference>
<evidence type="ECO:0000313" key="1">
    <source>
        <dbReference type="EMBL" id="KAL0345549.1"/>
    </source>
</evidence>
<proteinExistence type="predicted"/>
<sequence>MPPSASSSRASTSDGVVVRAGTLATTYSWVAVKNIHWMAPRRAWDNSPEEVSEEVLCRRGSATGSTGFGGGGTGAKGIGTGTQLWGLGMFVQQLAKPRHG</sequence>
<reference evidence="1" key="1">
    <citation type="submission" date="2020-06" db="EMBL/GenBank/DDBJ databases">
        <authorList>
            <person name="Li T."/>
            <person name="Hu X."/>
            <person name="Zhang T."/>
            <person name="Song X."/>
            <person name="Zhang H."/>
            <person name="Dai N."/>
            <person name="Sheng W."/>
            <person name="Hou X."/>
            <person name="Wei L."/>
        </authorList>
    </citation>
    <scope>NUCLEOTIDE SEQUENCE</scope>
    <source>
        <strain evidence="1">G02</strain>
        <tissue evidence="1">Leaf</tissue>
    </source>
</reference>
<organism evidence="1">
    <name type="scientific">Sesamum radiatum</name>
    <name type="common">Black benniseed</name>
    <dbReference type="NCBI Taxonomy" id="300843"/>
    <lineage>
        <taxon>Eukaryota</taxon>
        <taxon>Viridiplantae</taxon>
        <taxon>Streptophyta</taxon>
        <taxon>Embryophyta</taxon>
        <taxon>Tracheophyta</taxon>
        <taxon>Spermatophyta</taxon>
        <taxon>Magnoliopsida</taxon>
        <taxon>eudicotyledons</taxon>
        <taxon>Gunneridae</taxon>
        <taxon>Pentapetalae</taxon>
        <taxon>asterids</taxon>
        <taxon>lamiids</taxon>
        <taxon>Lamiales</taxon>
        <taxon>Pedaliaceae</taxon>
        <taxon>Sesamum</taxon>
    </lineage>
</organism>
<comment type="caution">
    <text evidence="1">The sequence shown here is derived from an EMBL/GenBank/DDBJ whole genome shotgun (WGS) entry which is preliminary data.</text>
</comment>
<accession>A0AAW2NSK3</accession>
<gene>
    <name evidence="1" type="ORF">Sradi_4386200</name>
</gene>